<evidence type="ECO:0000313" key="2">
    <source>
        <dbReference type="Proteomes" id="UP000645865"/>
    </source>
</evidence>
<sequence length="54" mass="6126">MMENSGVSVSKVQIVDASCLSDQEVMLLAMFRLISHQRQKDLLRLLEVFTQATD</sequence>
<dbReference type="RefSeq" id="WP_198712369.1">
    <property type="nucleotide sequence ID" value="NZ_JAEILH010000017.1"/>
</dbReference>
<accession>A0A8I1JBT8</accession>
<dbReference type="EMBL" id="JAEILH010000017">
    <property type="protein sequence ID" value="MBI6624407.1"/>
    <property type="molecule type" value="Genomic_DNA"/>
</dbReference>
<organism evidence="1 2">
    <name type="scientific">Pseudomonas rhodesiae</name>
    <dbReference type="NCBI Taxonomy" id="76760"/>
    <lineage>
        <taxon>Bacteria</taxon>
        <taxon>Pseudomonadati</taxon>
        <taxon>Pseudomonadota</taxon>
        <taxon>Gammaproteobacteria</taxon>
        <taxon>Pseudomonadales</taxon>
        <taxon>Pseudomonadaceae</taxon>
        <taxon>Pseudomonas</taxon>
    </lineage>
</organism>
<gene>
    <name evidence="1" type="ORF">YA0853_12065</name>
</gene>
<proteinExistence type="predicted"/>
<protein>
    <submittedName>
        <fullName evidence="1">Uncharacterized protein</fullName>
    </submittedName>
</protein>
<dbReference type="AlphaFoldDB" id="A0A8I1JBT8"/>
<comment type="caution">
    <text evidence="1">The sequence shown here is derived from an EMBL/GenBank/DDBJ whole genome shotgun (WGS) entry which is preliminary data.</text>
</comment>
<name>A0A8I1JBT8_9PSED</name>
<dbReference type="Proteomes" id="UP000645865">
    <property type="component" value="Unassembled WGS sequence"/>
</dbReference>
<evidence type="ECO:0000313" key="1">
    <source>
        <dbReference type="EMBL" id="MBI6624407.1"/>
    </source>
</evidence>
<reference evidence="1" key="1">
    <citation type="submission" date="2020-12" db="EMBL/GenBank/DDBJ databases">
        <title>Comparative genomic insights into the epidemiology and virulence of plant pathogenic Pseudomonads from Turkey.</title>
        <authorList>
            <person name="Dillon M."/>
            <person name="Ruiz-Bedoya T."/>
            <person name="Bendalovic-Torma C."/>
            <person name="Guttman K.M."/>
            <person name="Kwak H."/>
            <person name="Middleton M.A."/>
            <person name="Wang P.W."/>
            <person name="Horuz S."/>
            <person name="Aysan Y."/>
            <person name="Guttman D.S."/>
        </authorList>
    </citation>
    <scope>NUCLEOTIDE SEQUENCE</scope>
    <source>
        <strain evidence="1">S5_IA_3a</strain>
    </source>
</reference>